<dbReference type="EMBL" id="LNIX01000012">
    <property type="protein sequence ID" value="OXA47967.1"/>
    <property type="molecule type" value="Genomic_DNA"/>
</dbReference>
<proteinExistence type="predicted"/>
<evidence type="ECO:0000313" key="3">
    <source>
        <dbReference type="Proteomes" id="UP000198287"/>
    </source>
</evidence>
<dbReference type="Proteomes" id="UP000198287">
    <property type="component" value="Unassembled WGS sequence"/>
</dbReference>
<keyword evidence="1" id="KW-0472">Membrane</keyword>
<reference evidence="2 3" key="1">
    <citation type="submission" date="2015-12" db="EMBL/GenBank/DDBJ databases">
        <title>The genome of Folsomia candida.</title>
        <authorList>
            <person name="Faddeeva A."/>
            <person name="Derks M.F."/>
            <person name="Anvar Y."/>
            <person name="Smit S."/>
            <person name="Van Straalen N."/>
            <person name="Roelofs D."/>
        </authorList>
    </citation>
    <scope>NUCLEOTIDE SEQUENCE [LARGE SCALE GENOMIC DNA]</scope>
    <source>
        <strain evidence="2 3">VU population</strain>
        <tissue evidence="2">Whole body</tissue>
    </source>
</reference>
<keyword evidence="1" id="KW-0812">Transmembrane</keyword>
<keyword evidence="1" id="KW-1133">Transmembrane helix</keyword>
<evidence type="ECO:0000256" key="1">
    <source>
        <dbReference type="SAM" id="Phobius"/>
    </source>
</evidence>
<gene>
    <name evidence="2" type="ORF">Fcan01_16945</name>
</gene>
<feature type="transmembrane region" description="Helical" evidence="1">
    <location>
        <begin position="20"/>
        <end position="39"/>
    </location>
</feature>
<organism evidence="2 3">
    <name type="scientific">Folsomia candida</name>
    <name type="common">Springtail</name>
    <dbReference type="NCBI Taxonomy" id="158441"/>
    <lineage>
        <taxon>Eukaryota</taxon>
        <taxon>Metazoa</taxon>
        <taxon>Ecdysozoa</taxon>
        <taxon>Arthropoda</taxon>
        <taxon>Hexapoda</taxon>
        <taxon>Collembola</taxon>
        <taxon>Entomobryomorpha</taxon>
        <taxon>Isotomoidea</taxon>
        <taxon>Isotomidae</taxon>
        <taxon>Proisotominae</taxon>
        <taxon>Folsomia</taxon>
    </lineage>
</organism>
<name>A0A226DTE2_FOLCA</name>
<keyword evidence="3" id="KW-1185">Reference proteome</keyword>
<accession>A0A226DTE2</accession>
<dbReference type="AlphaFoldDB" id="A0A226DTE2"/>
<feature type="transmembrane region" description="Helical" evidence="1">
    <location>
        <begin position="46"/>
        <end position="66"/>
    </location>
</feature>
<evidence type="ECO:0000313" key="2">
    <source>
        <dbReference type="EMBL" id="OXA47967.1"/>
    </source>
</evidence>
<protein>
    <submittedName>
        <fullName evidence="2">Uncharacterized protein</fullName>
    </submittedName>
</protein>
<sequence length="154" mass="17470">MASYREMLVLNKVFHYPLSTLSSLLIFVILLIVILANYFALRMNDVIPAIVLYVAIPAFLISALWIPSHVLPDCGEVNKISMELIRKWGLRAGWIWGGGKKREFDKMVRSLPPSYLKFGLGQCILVKITRATKGLYHKAIVDYTISAVLFNWKG</sequence>
<comment type="caution">
    <text evidence="2">The sequence shown here is derived from an EMBL/GenBank/DDBJ whole genome shotgun (WGS) entry which is preliminary data.</text>
</comment>